<dbReference type="Pfam" id="PF04616">
    <property type="entry name" value="Glyco_hydro_43"/>
    <property type="match status" value="1"/>
</dbReference>
<accession>A0A0L8V717</accession>
<dbReference type="InterPro" id="IPR051795">
    <property type="entry name" value="Glycosyl_Hydrlase_43"/>
</dbReference>
<evidence type="ECO:0000256" key="7">
    <source>
        <dbReference type="SAM" id="SignalP"/>
    </source>
</evidence>
<evidence type="ECO:0000256" key="1">
    <source>
        <dbReference type="ARBA" id="ARBA00009865"/>
    </source>
</evidence>
<comment type="caution">
    <text evidence="8">The sequence shown here is derived from an EMBL/GenBank/DDBJ whole genome shotgun (WGS) entry which is preliminary data.</text>
</comment>
<proteinExistence type="inferred from homology"/>
<reference evidence="9" key="1">
    <citation type="submission" date="2015-07" db="EMBL/GenBank/DDBJ databases">
        <title>Genome sequencing of Sunxiuqinia dokdonensis strain SK.</title>
        <authorList>
            <person name="Ahn S."/>
            <person name="Kim B.-C."/>
        </authorList>
    </citation>
    <scope>NUCLEOTIDE SEQUENCE [LARGE SCALE GENOMIC DNA]</scope>
    <source>
        <strain evidence="9">SK</strain>
    </source>
</reference>
<evidence type="ECO:0000313" key="9">
    <source>
        <dbReference type="Proteomes" id="UP000036958"/>
    </source>
</evidence>
<feature type="chain" id="PRO_5005591432" description="Beta-xylosidase C-terminal Concanavalin A-like domain-containing protein" evidence="7">
    <location>
        <begin position="21"/>
        <end position="520"/>
    </location>
</feature>
<dbReference type="Gene3D" id="2.60.120.200">
    <property type="match status" value="1"/>
</dbReference>
<feature type="site" description="Important for catalytic activity, responsible for pKa modulation of the active site Glu and correct orientation of both the proton donor and substrate" evidence="5">
    <location>
        <position position="147"/>
    </location>
</feature>
<dbReference type="PANTHER" id="PTHR42812:SF5">
    <property type="entry name" value="ENDO-ARABINASE"/>
    <property type="match status" value="1"/>
</dbReference>
<dbReference type="CDD" id="cd08999">
    <property type="entry name" value="GH43_ABN-like"/>
    <property type="match status" value="1"/>
</dbReference>
<dbReference type="Proteomes" id="UP000036958">
    <property type="component" value="Unassembled WGS sequence"/>
</dbReference>
<dbReference type="STRING" id="1409788.NC99_29550"/>
<dbReference type="SUPFAM" id="SSF75005">
    <property type="entry name" value="Arabinanase/levansucrase/invertase"/>
    <property type="match status" value="1"/>
</dbReference>
<protein>
    <recommendedName>
        <fullName evidence="10">Beta-xylosidase C-terminal Concanavalin A-like domain-containing protein</fullName>
    </recommendedName>
</protein>
<dbReference type="OrthoDB" id="9801455at2"/>
<dbReference type="InterPro" id="IPR023296">
    <property type="entry name" value="Glyco_hydro_beta-prop_sf"/>
</dbReference>
<dbReference type="GO" id="GO:0005975">
    <property type="term" value="P:carbohydrate metabolic process"/>
    <property type="evidence" value="ECO:0007669"/>
    <property type="project" value="InterPro"/>
</dbReference>
<feature type="active site" description="Proton acceptor" evidence="4">
    <location>
        <position position="40"/>
    </location>
</feature>
<organism evidence="8 9">
    <name type="scientific">Sunxiuqinia dokdonensis</name>
    <dbReference type="NCBI Taxonomy" id="1409788"/>
    <lineage>
        <taxon>Bacteria</taxon>
        <taxon>Pseudomonadati</taxon>
        <taxon>Bacteroidota</taxon>
        <taxon>Bacteroidia</taxon>
        <taxon>Marinilabiliales</taxon>
        <taxon>Prolixibacteraceae</taxon>
        <taxon>Sunxiuqinia</taxon>
    </lineage>
</organism>
<dbReference type="RefSeq" id="WP_053184616.1">
    <property type="nucleotide sequence ID" value="NZ_LGIA01000168.1"/>
</dbReference>
<keyword evidence="9" id="KW-1185">Reference proteome</keyword>
<dbReference type="AlphaFoldDB" id="A0A0L8V717"/>
<evidence type="ECO:0008006" key="10">
    <source>
        <dbReference type="Google" id="ProtNLM"/>
    </source>
</evidence>
<keyword evidence="2 6" id="KW-0378">Hydrolase</keyword>
<dbReference type="InterPro" id="IPR006710">
    <property type="entry name" value="Glyco_hydro_43"/>
</dbReference>
<evidence type="ECO:0000256" key="3">
    <source>
        <dbReference type="ARBA" id="ARBA00023295"/>
    </source>
</evidence>
<dbReference type="PANTHER" id="PTHR42812">
    <property type="entry name" value="BETA-XYLOSIDASE"/>
    <property type="match status" value="1"/>
</dbReference>
<evidence type="ECO:0000256" key="2">
    <source>
        <dbReference type="ARBA" id="ARBA00022801"/>
    </source>
</evidence>
<sequence length="520" mass="59017">MKNLTLLTPVFILFFSFANAQQPVPAEYYQNPVIAGDFPDPTVIRVGDTYYAAGTSSDFAPNYPLYESTDLINWKHIGHIFDELPDWTSRNFWAPELYYMNGTFYVYYTAKRKGDDVSCIGVATTTDIHKGFTDHGIIIEWGEEAIDAFVFRDDDDKLYISWKAYGLTEGRPIELLCSELSQDGMELVGEHFTLTDHSKGWQGAGDEGQCLVKHGDYYYHLYSVGGCCDNRCDYRVRVARATDLRGDWEQYPEPILQGGDTWKCTGHGTLVTTPDNRYFYLYHAYHATDFEYVGRQGLLDELIWDEQTGWPKFKQGTTASVKAPVPFAGTSQQRQTTFMDDFTSDISAKLWQWDLNLPKPAFKTDQGELVLSGTEQGIGFIGMRPRVGNYSMTTEVSNESDAAKGICIYGNRDNYLAFACHSTGLRLFQVASGKRTELANMATAENKPFYLKVEVQNGRYYRFFWSEDQTVWVPFGSADDFTVDGKFLPQWGVAQRAGLFVEGDKSASGRFSEVTFEYQF</sequence>
<comment type="similarity">
    <text evidence="1 6">Belongs to the glycosyl hydrolase 43 family.</text>
</comment>
<keyword evidence="7" id="KW-0732">Signal</keyword>
<evidence type="ECO:0000313" key="8">
    <source>
        <dbReference type="EMBL" id="KOH44234.1"/>
    </source>
</evidence>
<feature type="active site" description="Proton donor" evidence="4">
    <location>
        <position position="207"/>
    </location>
</feature>
<gene>
    <name evidence="8" type="ORF">NC99_29550</name>
</gene>
<name>A0A0L8V717_9BACT</name>
<dbReference type="SUPFAM" id="SSF49899">
    <property type="entry name" value="Concanavalin A-like lectins/glucanases"/>
    <property type="match status" value="1"/>
</dbReference>
<evidence type="ECO:0000256" key="6">
    <source>
        <dbReference type="RuleBase" id="RU361187"/>
    </source>
</evidence>
<evidence type="ECO:0000256" key="4">
    <source>
        <dbReference type="PIRSR" id="PIRSR606710-1"/>
    </source>
</evidence>
<keyword evidence="3 6" id="KW-0326">Glycosidase</keyword>
<dbReference type="InterPro" id="IPR013320">
    <property type="entry name" value="ConA-like_dom_sf"/>
</dbReference>
<feature type="signal peptide" evidence="7">
    <location>
        <begin position="1"/>
        <end position="20"/>
    </location>
</feature>
<evidence type="ECO:0000256" key="5">
    <source>
        <dbReference type="PIRSR" id="PIRSR606710-2"/>
    </source>
</evidence>
<dbReference type="EMBL" id="LGIA01000168">
    <property type="protein sequence ID" value="KOH44234.1"/>
    <property type="molecule type" value="Genomic_DNA"/>
</dbReference>
<dbReference type="Gene3D" id="2.115.10.20">
    <property type="entry name" value="Glycosyl hydrolase domain, family 43"/>
    <property type="match status" value="1"/>
</dbReference>
<dbReference type="GO" id="GO:0004553">
    <property type="term" value="F:hydrolase activity, hydrolyzing O-glycosyl compounds"/>
    <property type="evidence" value="ECO:0007669"/>
    <property type="project" value="InterPro"/>
</dbReference>